<reference evidence="2" key="2">
    <citation type="submission" date="2014-04" db="EMBL/GenBank/DDBJ databases">
        <authorList>
            <person name="Urmite Genomes U."/>
        </authorList>
    </citation>
    <scope>NUCLEOTIDE SEQUENCE</scope>
    <source>
        <strain evidence="2">DSM 44626</strain>
    </source>
</reference>
<dbReference type="Proteomes" id="UP000028880">
    <property type="component" value="Unassembled WGS sequence"/>
</dbReference>
<accession>A0A024JWY5</accession>
<dbReference type="AlphaFoldDB" id="A0A024JWY5"/>
<proteinExistence type="predicted"/>
<feature type="chain" id="PRO_5039484749" description="Lipoprotein" evidence="1">
    <location>
        <begin position="23"/>
        <end position="38"/>
    </location>
</feature>
<evidence type="ECO:0008006" key="3">
    <source>
        <dbReference type="Google" id="ProtNLM"/>
    </source>
</evidence>
<evidence type="ECO:0000256" key="1">
    <source>
        <dbReference type="SAM" id="SignalP"/>
    </source>
</evidence>
<dbReference type="HOGENOM" id="CLU_3330488_0_0_11"/>
<evidence type="ECO:0000313" key="2">
    <source>
        <dbReference type="EMBL" id="CDO87723.1"/>
    </source>
</evidence>
<name>A0A024JWY5_9MYCO</name>
<gene>
    <name evidence="2" type="ORF">BN973_02079</name>
</gene>
<reference evidence="2" key="1">
    <citation type="journal article" date="2014" name="Genome Announc.">
        <title>Draft Genome Sequence of Mycobacterium triplex DSM 44626.</title>
        <authorList>
            <person name="Sassi M."/>
            <person name="Croce O."/>
            <person name="Robert C."/>
            <person name="Raoult D."/>
            <person name="Drancourt M."/>
        </authorList>
    </citation>
    <scope>NUCLEOTIDE SEQUENCE [LARGE SCALE GENOMIC DNA]</scope>
    <source>
        <strain evidence="2">DSM 44626</strain>
    </source>
</reference>
<protein>
    <recommendedName>
        <fullName evidence="3">Lipoprotein</fullName>
    </recommendedName>
</protein>
<dbReference type="EMBL" id="HG964446">
    <property type="protein sequence ID" value="CDO87723.1"/>
    <property type="molecule type" value="Genomic_DNA"/>
</dbReference>
<organism evidence="2">
    <name type="scientific">Mycobacterium triplex</name>
    <dbReference type="NCBI Taxonomy" id="47839"/>
    <lineage>
        <taxon>Bacteria</taxon>
        <taxon>Bacillati</taxon>
        <taxon>Actinomycetota</taxon>
        <taxon>Actinomycetes</taxon>
        <taxon>Mycobacteriales</taxon>
        <taxon>Mycobacteriaceae</taxon>
        <taxon>Mycobacterium</taxon>
        <taxon>Mycobacterium simiae complex</taxon>
    </lineage>
</organism>
<keyword evidence="1" id="KW-0732">Signal</keyword>
<sequence precursor="true">MSGFTSKLLVALVLAFAASATAGCTIDCPDGMGVCGIS</sequence>
<dbReference type="PROSITE" id="PS51257">
    <property type="entry name" value="PROKAR_LIPOPROTEIN"/>
    <property type="match status" value="1"/>
</dbReference>
<feature type="signal peptide" evidence="1">
    <location>
        <begin position="1"/>
        <end position="22"/>
    </location>
</feature>